<sequence length="290" mass="30116">MLSLAAILFTTLTLADYTQFYFNSSNGCDGLAFGCEAPFSMCAYDSVKDKYYCCSGEQYNACRAFSTSCTDSASTQTCGDGSWCCLSESGGERCTSRSGQINVCVATQDNPIADVPQLLMNETYSSLTSANPSATSLSVDVTSLVAEATSSSSSTSSAATTASSTTSTAGPTSTTANSDSGSTTTGAIAGGVVGGVAGLAIIGGVIWFFLRKRKSNSHDSPAAEKRENFGDGSGVQTPAPQYQVAEMEGMRERGEMEGSHADERKHLMRGNVEQLSEMSAGQDGVRELPG</sequence>
<feature type="region of interest" description="Disordered" evidence="1">
    <location>
        <begin position="150"/>
        <end position="183"/>
    </location>
</feature>
<protein>
    <recommendedName>
        <fullName evidence="6">Mid2 domain-containing protein</fullName>
    </recommendedName>
</protein>
<keyword evidence="2" id="KW-0812">Transmembrane</keyword>
<dbReference type="Proteomes" id="UP000660729">
    <property type="component" value="Unassembled WGS sequence"/>
</dbReference>
<evidence type="ECO:0000313" key="4">
    <source>
        <dbReference type="EMBL" id="KAF7188318.1"/>
    </source>
</evidence>
<feature type="chain" id="PRO_5034156705" description="Mid2 domain-containing protein" evidence="3">
    <location>
        <begin position="16"/>
        <end position="290"/>
    </location>
</feature>
<dbReference type="PANTHER" id="PTHR16861">
    <property type="entry name" value="GLYCOPROTEIN 38"/>
    <property type="match status" value="1"/>
</dbReference>
<keyword evidence="5" id="KW-1185">Reference proteome</keyword>
<reference evidence="4" key="1">
    <citation type="submission" date="2020-04" db="EMBL/GenBank/DDBJ databases">
        <title>Draft genome resource of the tomato pathogen Pseudocercospora fuligena.</title>
        <authorList>
            <person name="Zaccaron A."/>
        </authorList>
    </citation>
    <scope>NUCLEOTIDE SEQUENCE</scope>
    <source>
        <strain evidence="4">PF001</strain>
    </source>
</reference>
<dbReference type="EMBL" id="JABCIY010000211">
    <property type="protein sequence ID" value="KAF7188318.1"/>
    <property type="molecule type" value="Genomic_DNA"/>
</dbReference>
<gene>
    <name evidence="4" type="ORF">HII31_10382</name>
</gene>
<proteinExistence type="predicted"/>
<keyword evidence="2" id="KW-1133">Transmembrane helix</keyword>
<evidence type="ECO:0000256" key="1">
    <source>
        <dbReference type="SAM" id="MobiDB-lite"/>
    </source>
</evidence>
<feature type="signal peptide" evidence="3">
    <location>
        <begin position="1"/>
        <end position="15"/>
    </location>
</feature>
<dbReference type="PANTHER" id="PTHR16861:SF7">
    <property type="entry name" value="MEMBRANE ANCHOR OPY2 N-TERMINAL DOMAIN-CONTAINING PROTEIN"/>
    <property type="match status" value="1"/>
</dbReference>
<dbReference type="OrthoDB" id="3945612at2759"/>
<dbReference type="AlphaFoldDB" id="A0A8H6RC50"/>
<accession>A0A8H6RC50</accession>
<evidence type="ECO:0008006" key="6">
    <source>
        <dbReference type="Google" id="ProtNLM"/>
    </source>
</evidence>
<keyword evidence="3" id="KW-0732">Signal</keyword>
<evidence type="ECO:0000313" key="5">
    <source>
        <dbReference type="Proteomes" id="UP000660729"/>
    </source>
</evidence>
<feature type="compositionally biased region" description="Basic and acidic residues" evidence="1">
    <location>
        <begin position="248"/>
        <end position="265"/>
    </location>
</feature>
<name>A0A8H6RC50_9PEZI</name>
<evidence type="ECO:0000256" key="3">
    <source>
        <dbReference type="SAM" id="SignalP"/>
    </source>
</evidence>
<evidence type="ECO:0000256" key="2">
    <source>
        <dbReference type="SAM" id="Phobius"/>
    </source>
</evidence>
<feature type="compositionally biased region" description="Low complexity" evidence="1">
    <location>
        <begin position="150"/>
        <end position="178"/>
    </location>
</feature>
<feature type="region of interest" description="Disordered" evidence="1">
    <location>
        <begin position="216"/>
        <end position="290"/>
    </location>
</feature>
<keyword evidence="2" id="KW-0472">Membrane</keyword>
<organism evidence="4 5">
    <name type="scientific">Pseudocercospora fuligena</name>
    <dbReference type="NCBI Taxonomy" id="685502"/>
    <lineage>
        <taxon>Eukaryota</taxon>
        <taxon>Fungi</taxon>
        <taxon>Dikarya</taxon>
        <taxon>Ascomycota</taxon>
        <taxon>Pezizomycotina</taxon>
        <taxon>Dothideomycetes</taxon>
        <taxon>Dothideomycetidae</taxon>
        <taxon>Mycosphaerellales</taxon>
        <taxon>Mycosphaerellaceae</taxon>
        <taxon>Pseudocercospora</taxon>
    </lineage>
</organism>
<feature type="transmembrane region" description="Helical" evidence="2">
    <location>
        <begin position="187"/>
        <end position="210"/>
    </location>
</feature>
<comment type="caution">
    <text evidence="4">The sequence shown here is derived from an EMBL/GenBank/DDBJ whole genome shotgun (WGS) entry which is preliminary data.</text>
</comment>